<dbReference type="SUPFAM" id="SSF57845">
    <property type="entry name" value="B-box zinc-binding domain"/>
    <property type="match status" value="1"/>
</dbReference>
<evidence type="ECO:0000313" key="12">
    <source>
        <dbReference type="Proteomes" id="UP000008912"/>
    </source>
</evidence>
<dbReference type="Pfam" id="PF25600">
    <property type="entry name" value="TRIM_CC"/>
    <property type="match status" value="1"/>
</dbReference>
<dbReference type="KEGG" id="aml:100477320"/>
<gene>
    <name evidence="11" type="primary">LOC100477320</name>
</gene>
<evidence type="ECO:0000313" key="11">
    <source>
        <dbReference type="Ensembl" id="ENSAMEP00000009620.2"/>
    </source>
</evidence>
<dbReference type="PROSITE" id="PS50089">
    <property type="entry name" value="ZF_RING_2"/>
    <property type="match status" value="1"/>
</dbReference>
<dbReference type="SMART" id="SM00184">
    <property type="entry name" value="RING"/>
    <property type="match status" value="1"/>
</dbReference>
<feature type="compositionally biased region" description="Pro residues" evidence="7">
    <location>
        <begin position="53"/>
        <end position="62"/>
    </location>
</feature>
<dbReference type="Proteomes" id="UP000008912">
    <property type="component" value="Unassembled WGS sequence"/>
</dbReference>
<dbReference type="Gene3D" id="4.10.830.40">
    <property type="match status" value="1"/>
</dbReference>
<evidence type="ECO:0000256" key="5">
    <source>
        <dbReference type="ARBA" id="ARBA00022859"/>
    </source>
</evidence>
<dbReference type="InterPro" id="IPR001841">
    <property type="entry name" value="Znf_RING"/>
</dbReference>
<dbReference type="PANTHER" id="PTHR25465">
    <property type="entry name" value="B-BOX DOMAIN CONTAINING"/>
    <property type="match status" value="1"/>
</dbReference>
<dbReference type="Pfam" id="PF13445">
    <property type="entry name" value="zf-RING_UBOX"/>
    <property type="match status" value="1"/>
</dbReference>
<dbReference type="PRINTS" id="PR01407">
    <property type="entry name" value="BUTYPHLNCDUF"/>
</dbReference>
<evidence type="ECO:0000256" key="7">
    <source>
        <dbReference type="SAM" id="MobiDB-lite"/>
    </source>
</evidence>
<dbReference type="GO" id="GO:0045087">
    <property type="term" value="P:innate immune response"/>
    <property type="evidence" value="ECO:0007669"/>
    <property type="project" value="UniProtKB-KW"/>
</dbReference>
<dbReference type="InterPro" id="IPR013083">
    <property type="entry name" value="Znf_RING/FYVE/PHD"/>
</dbReference>
<dbReference type="CDD" id="cd19769">
    <property type="entry name" value="Bbox2_TRIM16-like"/>
    <property type="match status" value="1"/>
</dbReference>
<keyword evidence="3 6" id="KW-0863">Zinc-finger</keyword>
<dbReference type="GO" id="GO:0008270">
    <property type="term" value="F:zinc ion binding"/>
    <property type="evidence" value="ECO:0007669"/>
    <property type="project" value="UniProtKB-KW"/>
</dbReference>
<dbReference type="Pfam" id="PF00622">
    <property type="entry name" value="SPRY"/>
    <property type="match status" value="1"/>
</dbReference>
<evidence type="ECO:0000259" key="8">
    <source>
        <dbReference type="PROSITE" id="PS50089"/>
    </source>
</evidence>
<dbReference type="GeneID" id="100477320"/>
<dbReference type="HOGENOM" id="CLU_013137_0_2_1"/>
<evidence type="ECO:0000256" key="6">
    <source>
        <dbReference type="PROSITE-ProRule" id="PRU00024"/>
    </source>
</evidence>
<reference evidence="11" key="2">
    <citation type="submission" date="2025-08" db="UniProtKB">
        <authorList>
            <consortium name="Ensembl"/>
        </authorList>
    </citation>
    <scope>IDENTIFICATION</scope>
</reference>
<sequence length="659" mass="73878">MSGNKAGGNLRGGGANLIGRSQNSSQRERAAKPLALPDMQKVSRPVQDHNPALQPPAQPSRPPQTQLLMSNSSLRTFEDQVLCPICLEVFRNPVTTACGHNFCMTCLQGFWDHQATVGETLYCPQCRESFPSRPHLCKNVILEEMVTCFSQAKGQTLGSSRVLAGPRDVPCDFCSPQKLKSVKSCLQCMASLCEEHLRSHFEDQAFQDHQLLEPVWDLKSRLCRKHRKLRRLYCRTEGCCVCGTCLLEEHKNHDTIPLEEERAHKEVEVRKVQANVENQMLIINSDSQKHRGQVAFLSKLIQTTREEVNTCFSEIIQEVKQLQMKVLDFVEKEEAAALGKLGSSIQQSHNRLLKLEGDSIWLRTLLANRSDQQFLQEFPRLKHFPACMEPLMGTNCEEKQAFLQLPETLAELRTRLMDVGLSFINQLLLKGIKMNSYEVLPPAVDRKTLLKCYCNLNFDPTTASEELFLFKETHSVLNLGILLEPFATGGPFPGFKQWPQVLCSRGLSEGRHYWEADVSNSWVCLGLTYRRSPPFGGRPRRNIVYLLGRNPYSWCLEWDSLKFSVWHNNTQTVLHGGYHRTLGVALDCGAGCLSFYGVAGGVSLLYRFLVSFLEPLYPAVMVSSGASVTLKQRPGAPGRRGREGGEADPSVPAAAGEGL</sequence>
<evidence type="ECO:0000259" key="9">
    <source>
        <dbReference type="PROSITE" id="PS50119"/>
    </source>
</evidence>
<protein>
    <submittedName>
        <fullName evidence="11">E3 ubiquitin/ISG15 ligase TRIM25-like</fullName>
    </submittedName>
</protein>
<dbReference type="SMART" id="SM00449">
    <property type="entry name" value="SPRY"/>
    <property type="match status" value="1"/>
</dbReference>
<dbReference type="InterPro" id="IPR000315">
    <property type="entry name" value="Znf_B-box"/>
</dbReference>
<dbReference type="PROSITE" id="PS50188">
    <property type="entry name" value="B302_SPRY"/>
    <property type="match status" value="1"/>
</dbReference>
<dbReference type="OrthoDB" id="6105938at2759"/>
<organism evidence="11 12">
    <name type="scientific">Ailuropoda melanoleuca</name>
    <name type="common">Giant panda</name>
    <dbReference type="NCBI Taxonomy" id="9646"/>
    <lineage>
        <taxon>Eukaryota</taxon>
        <taxon>Metazoa</taxon>
        <taxon>Chordata</taxon>
        <taxon>Craniata</taxon>
        <taxon>Vertebrata</taxon>
        <taxon>Euteleostomi</taxon>
        <taxon>Mammalia</taxon>
        <taxon>Eutheria</taxon>
        <taxon>Laurasiatheria</taxon>
        <taxon>Carnivora</taxon>
        <taxon>Caniformia</taxon>
        <taxon>Ursidae</taxon>
        <taxon>Ailuropoda</taxon>
    </lineage>
</organism>
<dbReference type="InterPro" id="IPR027370">
    <property type="entry name" value="Znf-RING_euk"/>
</dbReference>
<dbReference type="Gene3D" id="3.30.40.10">
    <property type="entry name" value="Zinc/RING finger domain, C3HC4 (zinc finger)"/>
    <property type="match status" value="1"/>
</dbReference>
<dbReference type="GeneTree" id="ENSGT00940000162951"/>
<dbReference type="PROSITE" id="PS50119">
    <property type="entry name" value="ZF_BBOX"/>
    <property type="match status" value="1"/>
</dbReference>
<feature type="domain" description="RING-type" evidence="8">
    <location>
        <begin position="83"/>
        <end position="127"/>
    </location>
</feature>
<feature type="compositionally biased region" description="Gly residues" evidence="7">
    <location>
        <begin position="1"/>
        <end position="16"/>
    </location>
</feature>
<evidence type="ECO:0000259" key="10">
    <source>
        <dbReference type="PROSITE" id="PS50188"/>
    </source>
</evidence>
<keyword evidence="4" id="KW-0862">Zinc</keyword>
<proteinExistence type="predicted"/>
<dbReference type="PROSITE" id="PS00518">
    <property type="entry name" value="ZF_RING_1"/>
    <property type="match status" value="1"/>
</dbReference>
<evidence type="ECO:0000256" key="4">
    <source>
        <dbReference type="ARBA" id="ARBA00022833"/>
    </source>
</evidence>
<dbReference type="RefSeq" id="XP_019655844.2">
    <property type="nucleotide sequence ID" value="XM_019800285.2"/>
</dbReference>
<dbReference type="Pfam" id="PF00643">
    <property type="entry name" value="zf-B_box"/>
    <property type="match status" value="1"/>
</dbReference>
<dbReference type="PANTHER" id="PTHR25465:SF34">
    <property type="entry name" value="TRIPARTITE MOTIF-CONTAINING 80"/>
    <property type="match status" value="1"/>
</dbReference>
<dbReference type="InterPro" id="IPR051051">
    <property type="entry name" value="E3_ubiq-ligase_TRIM/RNF"/>
</dbReference>
<dbReference type="InterPro" id="IPR003877">
    <property type="entry name" value="SPRY_dom"/>
</dbReference>
<reference evidence="11 12" key="1">
    <citation type="journal article" date="2010" name="Nature">
        <title>The sequence and de novo assembly of the giant panda genome.</title>
        <authorList>
            <person name="Li R."/>
            <person name="Fan W."/>
            <person name="Tian G."/>
            <person name="Zhu H."/>
            <person name="He L."/>
            <person name="Cai J."/>
            <person name="Huang Q."/>
            <person name="Cai Q."/>
            <person name="Li B."/>
            <person name="Bai Y."/>
            <person name="Zhang Z."/>
            <person name="Zhang Y."/>
            <person name="Wang W."/>
            <person name="Li J."/>
            <person name="Wei F."/>
            <person name="Li H."/>
            <person name="Jian M."/>
            <person name="Li J."/>
            <person name="Zhang Z."/>
            <person name="Nielsen R."/>
            <person name="Li D."/>
            <person name="Gu W."/>
            <person name="Yang Z."/>
            <person name="Xuan Z."/>
            <person name="Ryder O.A."/>
            <person name="Leung F.C."/>
            <person name="Zhou Y."/>
            <person name="Cao J."/>
            <person name="Sun X."/>
            <person name="Fu Y."/>
            <person name="Fang X."/>
            <person name="Guo X."/>
            <person name="Wang B."/>
            <person name="Hou R."/>
            <person name="Shen F."/>
            <person name="Mu B."/>
            <person name="Ni P."/>
            <person name="Lin R."/>
            <person name="Qian W."/>
            <person name="Wang G."/>
            <person name="Yu C."/>
            <person name="Nie W."/>
            <person name="Wang J."/>
            <person name="Wu Z."/>
            <person name="Liang H."/>
            <person name="Min J."/>
            <person name="Wu Q."/>
            <person name="Cheng S."/>
            <person name="Ruan J."/>
            <person name="Wang M."/>
            <person name="Shi Z."/>
            <person name="Wen M."/>
            <person name="Liu B."/>
            <person name="Ren X."/>
            <person name="Zheng H."/>
            <person name="Dong D."/>
            <person name="Cook K."/>
            <person name="Shan G."/>
            <person name="Zhang H."/>
            <person name="Kosiol C."/>
            <person name="Xie X."/>
            <person name="Lu Z."/>
            <person name="Zheng H."/>
            <person name="Li Y."/>
            <person name="Steiner C.C."/>
            <person name="Lam T.T."/>
            <person name="Lin S."/>
            <person name="Zhang Q."/>
            <person name="Li G."/>
            <person name="Tian J."/>
            <person name="Gong T."/>
            <person name="Liu H."/>
            <person name="Zhang D."/>
            <person name="Fang L."/>
            <person name="Ye C."/>
            <person name="Zhang J."/>
            <person name="Hu W."/>
            <person name="Xu A."/>
            <person name="Ren Y."/>
            <person name="Zhang G."/>
            <person name="Bruford M.W."/>
            <person name="Li Q."/>
            <person name="Ma L."/>
            <person name="Guo Y."/>
            <person name="An N."/>
            <person name="Hu Y."/>
            <person name="Zheng Y."/>
            <person name="Shi Y."/>
            <person name="Li Z."/>
            <person name="Liu Q."/>
            <person name="Chen Y."/>
            <person name="Zhao J."/>
            <person name="Qu N."/>
            <person name="Zhao S."/>
            <person name="Tian F."/>
            <person name="Wang X."/>
            <person name="Wang H."/>
            <person name="Xu L."/>
            <person name="Liu X."/>
            <person name="Vinar T."/>
            <person name="Wang Y."/>
            <person name="Lam T.W."/>
            <person name="Yiu S.M."/>
            <person name="Liu S."/>
            <person name="Zhang H."/>
            <person name="Li D."/>
            <person name="Huang Y."/>
            <person name="Wang X."/>
            <person name="Yang G."/>
            <person name="Jiang Z."/>
            <person name="Wang J."/>
            <person name="Qin N."/>
            <person name="Li L."/>
            <person name="Li J."/>
            <person name="Bolund L."/>
            <person name="Kristiansen K."/>
            <person name="Wong G.K."/>
            <person name="Olson M."/>
            <person name="Zhang X."/>
            <person name="Li S."/>
            <person name="Yang H."/>
            <person name="Wang J."/>
            <person name="Wang J."/>
        </authorList>
    </citation>
    <scope>NUCLEOTIDE SEQUENCE [LARGE SCALE GENOMIC DNA]</scope>
</reference>
<dbReference type="Gene3D" id="2.60.120.920">
    <property type="match status" value="1"/>
</dbReference>
<dbReference type="CDD" id="cd19802">
    <property type="entry name" value="Bbox1_TRIM8-like"/>
    <property type="match status" value="1"/>
</dbReference>
<dbReference type="SMART" id="SM00336">
    <property type="entry name" value="BBOX"/>
    <property type="match status" value="2"/>
</dbReference>
<keyword evidence="1" id="KW-0399">Innate immunity</keyword>
<evidence type="ECO:0000256" key="2">
    <source>
        <dbReference type="ARBA" id="ARBA00022723"/>
    </source>
</evidence>
<dbReference type="InterPro" id="IPR017907">
    <property type="entry name" value="Znf_RING_CS"/>
</dbReference>
<feature type="region of interest" description="Disordered" evidence="7">
    <location>
        <begin position="630"/>
        <end position="659"/>
    </location>
</feature>
<dbReference type="InterPro" id="IPR003879">
    <property type="entry name" value="Butyrophylin_SPRY"/>
</dbReference>
<dbReference type="InterPro" id="IPR058030">
    <property type="entry name" value="TRIM8/14/16/25/29/45/65_CC"/>
</dbReference>
<dbReference type="InterPro" id="IPR043136">
    <property type="entry name" value="B30.2/SPRY_sf"/>
</dbReference>
<accession>G1LRD5</accession>
<dbReference type="InParanoid" id="G1LRD5"/>
<keyword evidence="12" id="KW-1185">Reference proteome</keyword>
<dbReference type="STRING" id="9646.ENSAMEP00000009620"/>
<reference evidence="11" key="3">
    <citation type="submission" date="2025-09" db="UniProtKB">
        <authorList>
            <consortium name="Ensembl"/>
        </authorList>
    </citation>
    <scope>IDENTIFICATION</scope>
</reference>
<dbReference type="AlphaFoldDB" id="G1LRD5"/>
<evidence type="ECO:0000256" key="3">
    <source>
        <dbReference type="ARBA" id="ARBA00022771"/>
    </source>
</evidence>
<dbReference type="InterPro" id="IPR013320">
    <property type="entry name" value="ConA-like_dom_sf"/>
</dbReference>
<dbReference type="eggNOG" id="KOG2177">
    <property type="taxonomic scope" value="Eukaryota"/>
</dbReference>
<keyword evidence="5" id="KW-0391">Immunity</keyword>
<keyword evidence="2" id="KW-0479">Metal-binding</keyword>
<dbReference type="Ensembl" id="ENSAMET00000010036.2">
    <property type="protein sequence ID" value="ENSAMEP00000009620.2"/>
    <property type="gene ID" value="ENSAMEG00000009143.2"/>
</dbReference>
<name>G1LRD5_AILME</name>
<dbReference type="SUPFAM" id="SSF57850">
    <property type="entry name" value="RING/U-box"/>
    <property type="match status" value="1"/>
</dbReference>
<evidence type="ECO:0000256" key="1">
    <source>
        <dbReference type="ARBA" id="ARBA00022588"/>
    </source>
</evidence>
<feature type="domain" description="B box-type" evidence="9">
    <location>
        <begin position="218"/>
        <end position="258"/>
    </location>
</feature>
<feature type="domain" description="B30.2/SPRY" evidence="10">
    <location>
        <begin position="436"/>
        <end position="639"/>
    </location>
</feature>
<dbReference type="Gene3D" id="3.30.160.60">
    <property type="entry name" value="Classic Zinc Finger"/>
    <property type="match status" value="1"/>
</dbReference>
<dbReference type="SUPFAM" id="SSF49899">
    <property type="entry name" value="Concanavalin A-like lectins/glucanases"/>
    <property type="match status" value="1"/>
</dbReference>
<feature type="region of interest" description="Disordered" evidence="7">
    <location>
        <begin position="1"/>
        <end position="66"/>
    </location>
</feature>
<dbReference type="InterPro" id="IPR001870">
    <property type="entry name" value="B30.2/SPRY"/>
</dbReference>